<dbReference type="Proteomes" id="UP000186917">
    <property type="component" value="Unassembled WGS sequence"/>
</dbReference>
<dbReference type="EMBL" id="FTOR01000008">
    <property type="protein sequence ID" value="SIT28631.1"/>
    <property type="molecule type" value="Genomic_DNA"/>
</dbReference>
<gene>
    <name evidence="7" type="ORF">SAMN05421788_10871</name>
</gene>
<evidence type="ECO:0000313" key="8">
    <source>
        <dbReference type="Proteomes" id="UP000186917"/>
    </source>
</evidence>
<protein>
    <submittedName>
        <fullName evidence="7">Uncharacterized membrane protein YckC, RDD family</fullName>
    </submittedName>
</protein>
<dbReference type="STRING" id="477680.SAMN05421788_10871"/>
<proteinExistence type="predicted"/>
<feature type="transmembrane region" description="Helical" evidence="5">
    <location>
        <begin position="160"/>
        <end position="186"/>
    </location>
</feature>
<feature type="transmembrane region" description="Helical" evidence="5">
    <location>
        <begin position="206"/>
        <end position="223"/>
    </location>
</feature>
<accession>A0A1N7R0I4</accession>
<evidence type="ECO:0000313" key="7">
    <source>
        <dbReference type="EMBL" id="SIT28631.1"/>
    </source>
</evidence>
<feature type="transmembrane region" description="Helical" evidence="5">
    <location>
        <begin position="292"/>
        <end position="310"/>
    </location>
</feature>
<dbReference type="InterPro" id="IPR010432">
    <property type="entry name" value="RDD"/>
</dbReference>
<evidence type="ECO:0000256" key="5">
    <source>
        <dbReference type="SAM" id="Phobius"/>
    </source>
</evidence>
<keyword evidence="8" id="KW-1185">Reference proteome</keyword>
<evidence type="ECO:0000256" key="3">
    <source>
        <dbReference type="ARBA" id="ARBA00022989"/>
    </source>
</evidence>
<keyword evidence="3 5" id="KW-1133">Transmembrane helix</keyword>
<organism evidence="7 8">
    <name type="scientific">Filimonas lacunae</name>
    <dbReference type="NCBI Taxonomy" id="477680"/>
    <lineage>
        <taxon>Bacteria</taxon>
        <taxon>Pseudomonadati</taxon>
        <taxon>Bacteroidota</taxon>
        <taxon>Chitinophagia</taxon>
        <taxon>Chitinophagales</taxon>
        <taxon>Chitinophagaceae</taxon>
        <taxon>Filimonas</taxon>
    </lineage>
</organism>
<feature type="domain" description="RDD" evidence="6">
    <location>
        <begin position="147"/>
        <end position="304"/>
    </location>
</feature>
<keyword evidence="2 5" id="KW-0812">Transmembrane</keyword>
<keyword evidence="4 5" id="KW-0472">Membrane</keyword>
<evidence type="ECO:0000256" key="2">
    <source>
        <dbReference type="ARBA" id="ARBA00022692"/>
    </source>
</evidence>
<dbReference type="GO" id="GO:0016020">
    <property type="term" value="C:membrane"/>
    <property type="evidence" value="ECO:0007669"/>
    <property type="project" value="UniProtKB-SubCell"/>
</dbReference>
<feature type="transmembrane region" description="Helical" evidence="5">
    <location>
        <begin position="102"/>
        <end position="120"/>
    </location>
</feature>
<name>A0A1N7R0I4_9BACT</name>
<evidence type="ECO:0000259" key="6">
    <source>
        <dbReference type="Pfam" id="PF06271"/>
    </source>
</evidence>
<dbReference type="Pfam" id="PF06271">
    <property type="entry name" value="RDD"/>
    <property type="match status" value="1"/>
</dbReference>
<sequence>MAYATDMLEGYHNLKVITAMISPISPGYSIQWFTENFKSEHKYDHYVTSVIYLLLLLMGWLTYWFTSTKETRLLQMAFAVVLINAILNILVITLAFGKAMLVTWPIAVGVLVGRCMWVWFSYKALQAIRSWNTSHTIQQPADTVMAATTIDRIIHMVIDVFVICFMLTSFNLVFFRDAFMVPLYYFYYKEPSAYQALSMFYNYKQVIPFVFFTGLRILYYLFFEYAFAITPGKIITDAYVLQQKGGNISFLQACIRTIARFMPGNFITVLDNGLHDHWSKSKVVKHKKDKRSYIWLLMVVAIMVVGIAAGKKLVAILYKQEIAINAEQIKKLKYAGIQQELKLFDTSCYLYVQPLQEQDYDAYSFYKVITIGPDSILFHAYKPNEFDSAGEYKNIIVNKQAFENCLSSFEEWKKGIPLSDPAKKHIIESVHNTNGPLLSPLRVMTSRYKPDWLTISLVLEHWQHEKIRMFLLEGQVADDSKAFSEDRLTPYGKNQRFSIDFKRNDNGVFKSYFVFTTDDGREYKFLVTNIARPNFTGGYTQINRMYP</sequence>
<evidence type="ECO:0000256" key="4">
    <source>
        <dbReference type="ARBA" id="ARBA00023136"/>
    </source>
</evidence>
<comment type="subcellular location">
    <subcellularLocation>
        <location evidence="1">Membrane</location>
        <topology evidence="1">Multi-pass membrane protein</topology>
    </subcellularLocation>
</comment>
<feature type="transmembrane region" description="Helical" evidence="5">
    <location>
        <begin position="46"/>
        <end position="65"/>
    </location>
</feature>
<evidence type="ECO:0000256" key="1">
    <source>
        <dbReference type="ARBA" id="ARBA00004141"/>
    </source>
</evidence>
<dbReference type="AlphaFoldDB" id="A0A1N7R0I4"/>
<reference evidence="8" key="1">
    <citation type="submission" date="2017-01" db="EMBL/GenBank/DDBJ databases">
        <authorList>
            <person name="Varghese N."/>
            <person name="Submissions S."/>
        </authorList>
    </citation>
    <scope>NUCLEOTIDE SEQUENCE [LARGE SCALE GENOMIC DNA]</scope>
    <source>
        <strain evidence="8">DSM 21054</strain>
    </source>
</reference>
<feature type="transmembrane region" description="Helical" evidence="5">
    <location>
        <begin position="77"/>
        <end position="96"/>
    </location>
</feature>